<dbReference type="Gene3D" id="2.30.18.10">
    <property type="entry name" value="Transcription factor IIA (TFIIA), beta-barrel domain"/>
    <property type="match status" value="1"/>
</dbReference>
<dbReference type="SUPFAM" id="SSF47396">
    <property type="entry name" value="Transcription factor IIA (TFIIA), alpha-helical domain"/>
    <property type="match status" value="1"/>
</dbReference>
<dbReference type="GO" id="GO:0005672">
    <property type="term" value="C:transcription factor TFIIA complex"/>
    <property type="evidence" value="ECO:0007669"/>
    <property type="project" value="InterPro"/>
</dbReference>
<dbReference type="CDD" id="cd10014">
    <property type="entry name" value="TFIIA_gamma_C"/>
    <property type="match status" value="1"/>
</dbReference>
<dbReference type="InterPro" id="IPR009083">
    <property type="entry name" value="TFIIA_a-hlx"/>
</dbReference>
<evidence type="ECO:0000256" key="5">
    <source>
        <dbReference type="ARBA" id="ARBA00023015"/>
    </source>
</evidence>
<comment type="caution">
    <text evidence="11">The sequence shown here is derived from an EMBL/GenBank/DDBJ whole genome shotgun (WGS) entry which is preliminary data.</text>
</comment>
<keyword evidence="3 8" id="KW-0853">WD repeat</keyword>
<dbReference type="InterPro" id="IPR015943">
    <property type="entry name" value="WD40/YVTN_repeat-like_dom_sf"/>
</dbReference>
<dbReference type="Pfam" id="PF02268">
    <property type="entry name" value="TFIIA_gamma_N"/>
    <property type="match status" value="1"/>
</dbReference>
<dbReference type="GO" id="GO:0006367">
    <property type="term" value="P:transcription initiation at RNA polymerase II promoter"/>
    <property type="evidence" value="ECO:0007669"/>
    <property type="project" value="InterPro"/>
</dbReference>
<dbReference type="Pfam" id="PF02751">
    <property type="entry name" value="TFIIA_gamma_C"/>
    <property type="match status" value="1"/>
</dbReference>
<evidence type="ECO:0008006" key="13">
    <source>
        <dbReference type="Google" id="ProtNLM"/>
    </source>
</evidence>
<evidence type="ECO:0000256" key="2">
    <source>
        <dbReference type="ARBA" id="ARBA00007675"/>
    </source>
</evidence>
<dbReference type="AlphaFoldDB" id="A0A8T0A6C9"/>
<dbReference type="SMART" id="SM00320">
    <property type="entry name" value="WD40"/>
    <property type="match status" value="6"/>
</dbReference>
<keyword evidence="5" id="KW-0805">Transcription regulation</keyword>
<evidence type="ECO:0000313" key="12">
    <source>
        <dbReference type="Proteomes" id="UP000605970"/>
    </source>
</evidence>
<dbReference type="InterPro" id="IPR019775">
    <property type="entry name" value="WD40_repeat_CS"/>
</dbReference>
<dbReference type="PROSITE" id="PS50294">
    <property type="entry name" value="WD_REPEATS_REGION"/>
    <property type="match status" value="1"/>
</dbReference>
<keyword evidence="6" id="KW-0804">Transcription</keyword>
<name>A0A8T0A6C9_9BILA</name>
<evidence type="ECO:0000256" key="4">
    <source>
        <dbReference type="ARBA" id="ARBA00022737"/>
    </source>
</evidence>
<gene>
    <name evidence="11" type="ORF">Mgra_00000272</name>
</gene>
<dbReference type="OrthoDB" id="586585at2759"/>
<dbReference type="InterPro" id="IPR015871">
    <property type="entry name" value="TFIIA_gsu_C"/>
</dbReference>
<dbReference type="Gene3D" id="2.130.10.10">
    <property type="entry name" value="YVTN repeat-like/Quinoprotein amine dehydrogenase"/>
    <property type="match status" value="2"/>
</dbReference>
<evidence type="ECO:0000256" key="8">
    <source>
        <dbReference type="PROSITE-ProRule" id="PRU00221"/>
    </source>
</evidence>
<keyword evidence="7" id="KW-0539">Nucleus</keyword>
<accession>A0A8T0A6C9</accession>
<evidence type="ECO:0000256" key="6">
    <source>
        <dbReference type="ARBA" id="ARBA00023163"/>
    </source>
</evidence>
<feature type="domain" description="Transcription initiation factor IIA gamma subunit C-terminal" evidence="10">
    <location>
        <begin position="474"/>
        <end position="515"/>
    </location>
</feature>
<dbReference type="Proteomes" id="UP000605970">
    <property type="component" value="Unassembled WGS sequence"/>
</dbReference>
<organism evidence="11 12">
    <name type="scientific">Meloidogyne graminicola</name>
    <dbReference type="NCBI Taxonomy" id="189291"/>
    <lineage>
        <taxon>Eukaryota</taxon>
        <taxon>Metazoa</taxon>
        <taxon>Ecdysozoa</taxon>
        <taxon>Nematoda</taxon>
        <taxon>Chromadorea</taxon>
        <taxon>Rhabditida</taxon>
        <taxon>Tylenchina</taxon>
        <taxon>Tylenchomorpha</taxon>
        <taxon>Tylenchoidea</taxon>
        <taxon>Meloidogynidae</taxon>
        <taxon>Meloidogyninae</taxon>
        <taxon>Meloidogyne</taxon>
    </lineage>
</organism>
<sequence>MENNDEHTENGEQPEVLFLDGEEGTSFLNDEAEEQISTNDNSIIRIDAHEQDVFCFSLSNNGRWLASGSQDDTAAIWDVRHKPLHQCYRLVGKHVDSVHCLAWNCTSDLLASGDMSGRIVCTLISDSNEPNPEPATLIIEDCQSYEQQIVEEEHENCYEQIRWLLWHPSANGILFAGSGDGSLWMWLIIVSRPNDLFSLSIQQFKVFPNSSNSPCVAGRFLEGAKHFLSVYEDAVAKIWDLKSATCISEINLPGTCTGSIDLNLAGNVAAIGCSNGIVALVSINLPDQKFKLIHTFSPPKNETISENPEEVENNSVECIHFVPGNFPWLAVGKANGVLTLFNWEHPAVRYELLNEDEAVVECFWKIISNDTNTSVNHNNIFLISVCVDGTIRIWNALNGQLIKQKKDQFKTKMTYQMYRSTTIGVALQTSLDELITEGLITQQLAGAVLSTFDKCINKALSERARNKVNFKAEKLRAYRFCDNVWTFMMENVEFRDAQRPIEGTIDRVKFVACDANVQKKGPLEKS</sequence>
<evidence type="ECO:0000259" key="9">
    <source>
        <dbReference type="Pfam" id="PF02268"/>
    </source>
</evidence>
<dbReference type="Pfam" id="PF00400">
    <property type="entry name" value="WD40"/>
    <property type="match status" value="3"/>
</dbReference>
<dbReference type="InterPro" id="IPR009088">
    <property type="entry name" value="TFIIA_b-brl"/>
</dbReference>
<keyword evidence="4" id="KW-0677">Repeat</keyword>
<evidence type="ECO:0000256" key="7">
    <source>
        <dbReference type="ARBA" id="ARBA00023242"/>
    </source>
</evidence>
<dbReference type="InterPro" id="IPR015872">
    <property type="entry name" value="TFIIA_gsu_N"/>
</dbReference>
<reference evidence="11" key="1">
    <citation type="journal article" date="2020" name="Ecol. Evol.">
        <title>Genome structure and content of the rice root-knot nematode (Meloidogyne graminicola).</title>
        <authorList>
            <person name="Phan N.T."/>
            <person name="Danchin E.G.J."/>
            <person name="Klopp C."/>
            <person name="Perfus-Barbeoch L."/>
            <person name="Kozlowski D.K."/>
            <person name="Koutsovoulos G.D."/>
            <person name="Lopez-Roques C."/>
            <person name="Bouchez O."/>
            <person name="Zahm M."/>
            <person name="Besnard G."/>
            <person name="Bellafiore S."/>
        </authorList>
    </citation>
    <scope>NUCLEOTIDE SEQUENCE</scope>
    <source>
        <strain evidence="11">VN-18</strain>
    </source>
</reference>
<dbReference type="InterPro" id="IPR036322">
    <property type="entry name" value="WD40_repeat_dom_sf"/>
</dbReference>
<evidence type="ECO:0000256" key="1">
    <source>
        <dbReference type="ARBA" id="ARBA00004123"/>
    </source>
</evidence>
<proteinExistence type="inferred from homology"/>
<dbReference type="InterPro" id="IPR051179">
    <property type="entry name" value="WD_repeat_multifunction"/>
</dbReference>
<dbReference type="PANTHER" id="PTHR19857">
    <property type="entry name" value="MITOCHONDRIAL DIVISION PROTEIN 1-RELATED"/>
    <property type="match status" value="1"/>
</dbReference>
<dbReference type="SUPFAM" id="SSF50978">
    <property type="entry name" value="WD40 repeat-like"/>
    <property type="match status" value="1"/>
</dbReference>
<dbReference type="FunFam" id="2.30.18.10:FF:000001">
    <property type="entry name" value="Transcription initiation factor IIA subunit 2"/>
    <property type="match status" value="1"/>
</dbReference>
<dbReference type="PROSITE" id="PS00678">
    <property type="entry name" value="WD_REPEATS_1"/>
    <property type="match status" value="1"/>
</dbReference>
<dbReference type="SUPFAM" id="SSF50784">
    <property type="entry name" value="Transcription factor IIA (TFIIA), beta-barrel domain"/>
    <property type="match status" value="1"/>
</dbReference>
<dbReference type="EMBL" id="JABEBT010000001">
    <property type="protein sequence ID" value="KAF7640453.1"/>
    <property type="molecule type" value="Genomic_DNA"/>
</dbReference>
<keyword evidence="12" id="KW-1185">Reference proteome</keyword>
<dbReference type="CDD" id="cd10145">
    <property type="entry name" value="TFIIA_gamma_N"/>
    <property type="match status" value="1"/>
</dbReference>
<feature type="domain" description="Transcription initiation factor IIA gamma subunit N-terminal" evidence="9">
    <location>
        <begin position="415"/>
        <end position="460"/>
    </location>
</feature>
<evidence type="ECO:0000256" key="3">
    <source>
        <dbReference type="ARBA" id="ARBA00022574"/>
    </source>
</evidence>
<evidence type="ECO:0000259" key="10">
    <source>
        <dbReference type="Pfam" id="PF02751"/>
    </source>
</evidence>
<feature type="repeat" description="WD" evidence="8">
    <location>
        <begin position="46"/>
        <end position="80"/>
    </location>
</feature>
<dbReference type="InterPro" id="IPR001680">
    <property type="entry name" value="WD40_rpt"/>
</dbReference>
<dbReference type="Gene3D" id="1.10.287.190">
    <property type="entry name" value="Transcription factor IIA gamma subunit, alpha-helical domain"/>
    <property type="match status" value="1"/>
</dbReference>
<dbReference type="FunFam" id="1.10.287.190:FF:000001">
    <property type="entry name" value="Transcription initiation factor IIA subunit 2"/>
    <property type="match status" value="1"/>
</dbReference>
<dbReference type="PROSITE" id="PS50082">
    <property type="entry name" value="WD_REPEATS_2"/>
    <property type="match status" value="1"/>
</dbReference>
<comment type="similarity">
    <text evidence="2">Belongs to the TFIIA subunit 2 family.</text>
</comment>
<comment type="subcellular location">
    <subcellularLocation>
        <location evidence="1">Nucleus</location>
    </subcellularLocation>
</comment>
<evidence type="ECO:0000313" key="11">
    <source>
        <dbReference type="EMBL" id="KAF7640453.1"/>
    </source>
</evidence>
<protein>
    <recommendedName>
        <fullName evidence="13">WD_REPEATS_REGION domain-containing protein</fullName>
    </recommendedName>
</protein>
<dbReference type="PANTHER" id="PTHR19857:SF8">
    <property type="entry name" value="ANGIO-ASSOCIATED MIGRATORY CELL PROTEIN"/>
    <property type="match status" value="1"/>
</dbReference>